<keyword evidence="3" id="KW-0597">Phosphoprotein</keyword>
<evidence type="ECO:0000313" key="7">
    <source>
        <dbReference type="EMBL" id="KFA93079.1"/>
    </source>
</evidence>
<dbReference type="InterPro" id="IPR036068">
    <property type="entry name" value="Nicotinate_pribotase-like_C"/>
</dbReference>
<evidence type="ECO:0000256" key="1">
    <source>
        <dbReference type="ARBA" id="ARBA00004952"/>
    </source>
</evidence>
<dbReference type="SUPFAM" id="SSF54675">
    <property type="entry name" value="Nicotinate/Quinolinate PRTase N-terminal domain-like"/>
    <property type="match status" value="1"/>
</dbReference>
<dbReference type="PANTHER" id="PTHR11098:SF1">
    <property type="entry name" value="NICOTINATE PHOSPHORIBOSYLTRANSFERASE"/>
    <property type="match status" value="1"/>
</dbReference>
<comment type="pathway">
    <text evidence="1">Cofactor biosynthesis; NAD(+) biosynthesis; nicotinate D-ribonucleotide from nicotinate: step 1/1.</text>
</comment>
<evidence type="ECO:0000313" key="8">
    <source>
        <dbReference type="Proteomes" id="UP000028547"/>
    </source>
</evidence>
<dbReference type="GO" id="GO:0034355">
    <property type="term" value="P:NAD+ biosynthetic process via the salvage pathway"/>
    <property type="evidence" value="ECO:0007669"/>
    <property type="project" value="TreeGrafter"/>
</dbReference>
<accession>A0A084SX94</accession>
<evidence type="ECO:0000256" key="5">
    <source>
        <dbReference type="ARBA" id="ARBA00022642"/>
    </source>
</evidence>
<gene>
    <name evidence="7" type="ORF">Q664_11360</name>
</gene>
<dbReference type="GO" id="GO:0016757">
    <property type="term" value="F:glycosyltransferase activity"/>
    <property type="evidence" value="ECO:0007669"/>
    <property type="project" value="UniProtKB-KW"/>
</dbReference>
<dbReference type="AlphaFoldDB" id="A0A084SX94"/>
<evidence type="ECO:0000256" key="2">
    <source>
        <dbReference type="ARBA" id="ARBA00013236"/>
    </source>
</evidence>
<sequence>MGSSLLATDGYKFSMAEAGWPLRRETFYYSHRKGGQQVVPLDLESYVRNLLPEPTESDYVYLARNSYEMGAGFKAAIQRKDKLTIRALPKGARFYAREPVFTVTGTSALVSWLEPLLLQLNFRIQIATQALADREALAKALAVVSCEEEKRIALETLDAVGVKPVPISVDPEGYHVRVVAVVRELVNAVQDPSRIFEVGLRAATCLEQHELALRACKEAGVMRTSNVYLAQKLGMIPVGTMGHEHVQRYGSDEAAFRAIRERRPERSSYLLDTYDTVTSGLPTAFRLVHEDPGAGDSIRFDSGDKKKQYVFAVSRAKEEGIKPVFILEDGLDAQATREFEELRSQYGWESSKQFYGYGGFIVARTMACPYTRDRVAAVYKLSRTGHVPTMKFGNELAEGKQSIPGVPVVFRRRSGSGPIGLIGQEGEPVPEGYELLSGATSETAASIPAPGEGDQRVAYTPATQALVDELRHRHFPRGAAQQA</sequence>
<name>A0A084SX94_9BACT</name>
<dbReference type="PANTHER" id="PTHR11098">
    <property type="entry name" value="NICOTINATE PHOSPHORIBOSYLTRANSFERASE"/>
    <property type="match status" value="1"/>
</dbReference>
<comment type="caution">
    <text evidence="7">The sequence shown here is derived from an EMBL/GenBank/DDBJ whole genome shotgun (WGS) entry which is preliminary data.</text>
</comment>
<comment type="catalytic activity">
    <reaction evidence="6">
        <text>5-phospho-alpha-D-ribose 1-diphosphate + nicotinate + ATP + H2O = nicotinate beta-D-ribonucleotide + ADP + phosphate + diphosphate</text>
        <dbReference type="Rhea" id="RHEA:36163"/>
        <dbReference type="ChEBI" id="CHEBI:15377"/>
        <dbReference type="ChEBI" id="CHEBI:30616"/>
        <dbReference type="ChEBI" id="CHEBI:32544"/>
        <dbReference type="ChEBI" id="CHEBI:33019"/>
        <dbReference type="ChEBI" id="CHEBI:43474"/>
        <dbReference type="ChEBI" id="CHEBI:57502"/>
        <dbReference type="ChEBI" id="CHEBI:58017"/>
        <dbReference type="ChEBI" id="CHEBI:456216"/>
        <dbReference type="EC" id="6.3.4.21"/>
    </reaction>
</comment>
<keyword evidence="5" id="KW-0662">Pyridine nucleotide biosynthesis</keyword>
<protein>
    <recommendedName>
        <fullName evidence="2">nicotinate phosphoribosyltransferase</fullName>
        <ecNumber evidence="2">6.3.4.21</ecNumber>
    </recommendedName>
</protein>
<dbReference type="GO" id="GO:0004516">
    <property type="term" value="F:nicotinate phosphoribosyltransferase activity"/>
    <property type="evidence" value="ECO:0007669"/>
    <property type="project" value="UniProtKB-EC"/>
</dbReference>
<proteinExistence type="predicted"/>
<dbReference type="Gene3D" id="3.20.140.10">
    <property type="entry name" value="nicotinate phosphoribosyltransferase"/>
    <property type="match status" value="2"/>
</dbReference>
<dbReference type="EMBL" id="JPMI01000072">
    <property type="protein sequence ID" value="KFA93079.1"/>
    <property type="molecule type" value="Genomic_DNA"/>
</dbReference>
<organism evidence="7 8">
    <name type="scientific">Archangium violaceum Cb vi76</name>
    <dbReference type="NCBI Taxonomy" id="1406225"/>
    <lineage>
        <taxon>Bacteria</taxon>
        <taxon>Pseudomonadati</taxon>
        <taxon>Myxococcota</taxon>
        <taxon>Myxococcia</taxon>
        <taxon>Myxococcales</taxon>
        <taxon>Cystobacterineae</taxon>
        <taxon>Archangiaceae</taxon>
        <taxon>Archangium</taxon>
    </lineage>
</organism>
<dbReference type="InterPro" id="IPR013785">
    <property type="entry name" value="Aldolase_TIM"/>
</dbReference>
<keyword evidence="7" id="KW-0328">Glycosyltransferase</keyword>
<dbReference type="GO" id="GO:0005829">
    <property type="term" value="C:cytosol"/>
    <property type="evidence" value="ECO:0007669"/>
    <property type="project" value="TreeGrafter"/>
</dbReference>
<dbReference type="EC" id="6.3.4.21" evidence="2"/>
<keyword evidence="7" id="KW-0808">Transferase</keyword>
<dbReference type="Proteomes" id="UP000028547">
    <property type="component" value="Unassembled WGS sequence"/>
</dbReference>
<dbReference type="SUPFAM" id="SSF51690">
    <property type="entry name" value="Nicotinate/Quinolinate PRTase C-terminal domain-like"/>
    <property type="match status" value="1"/>
</dbReference>
<dbReference type="InterPro" id="IPR007229">
    <property type="entry name" value="Nic_PRibTrfase-Fam"/>
</dbReference>
<reference evidence="7 8" key="1">
    <citation type="submission" date="2014-07" db="EMBL/GenBank/DDBJ databases">
        <title>Draft Genome Sequence of Gephyronic Acid Producer, Cystobacter violaceus Strain Cb vi76.</title>
        <authorList>
            <person name="Stevens D.C."/>
            <person name="Young J."/>
            <person name="Carmichael R."/>
            <person name="Tan J."/>
            <person name="Taylor R.E."/>
        </authorList>
    </citation>
    <scope>NUCLEOTIDE SEQUENCE [LARGE SCALE GENOMIC DNA]</scope>
    <source>
        <strain evidence="7 8">Cb vi76</strain>
    </source>
</reference>
<evidence type="ECO:0000256" key="3">
    <source>
        <dbReference type="ARBA" id="ARBA00022553"/>
    </source>
</evidence>
<dbReference type="RefSeq" id="WP_043393357.1">
    <property type="nucleotide sequence ID" value="NZ_JPMI01000072.1"/>
</dbReference>
<evidence type="ECO:0000256" key="4">
    <source>
        <dbReference type="ARBA" id="ARBA00022598"/>
    </source>
</evidence>
<dbReference type="UniPathway" id="UPA00253">
    <property type="reaction ID" value="UER00457"/>
</dbReference>
<dbReference type="Gene3D" id="3.20.20.70">
    <property type="entry name" value="Aldolase class I"/>
    <property type="match status" value="1"/>
</dbReference>
<evidence type="ECO:0000256" key="6">
    <source>
        <dbReference type="ARBA" id="ARBA00048668"/>
    </source>
</evidence>
<keyword evidence="4" id="KW-0436">Ligase</keyword>